<organism evidence="4 5">
    <name type="scientific">Globisporangium ultimum (strain ATCC 200006 / CBS 805.95 / DAOM BR144)</name>
    <name type="common">Pythium ultimum</name>
    <dbReference type="NCBI Taxonomy" id="431595"/>
    <lineage>
        <taxon>Eukaryota</taxon>
        <taxon>Sar</taxon>
        <taxon>Stramenopiles</taxon>
        <taxon>Oomycota</taxon>
        <taxon>Peronosporomycetes</taxon>
        <taxon>Pythiales</taxon>
        <taxon>Pythiaceae</taxon>
        <taxon>Globisporangium</taxon>
    </lineage>
</organism>
<reference evidence="4" key="3">
    <citation type="submission" date="2015-02" db="UniProtKB">
        <authorList>
            <consortium name="EnsemblProtists"/>
        </authorList>
    </citation>
    <scope>IDENTIFICATION</scope>
    <source>
        <strain evidence="4">DAOM BR144</strain>
    </source>
</reference>
<protein>
    <recommendedName>
        <fullName evidence="3">UDENN domain-containing protein</fullName>
    </recommendedName>
</protein>
<dbReference type="AlphaFoldDB" id="K3WEM7"/>
<dbReference type="InterPro" id="IPR037516">
    <property type="entry name" value="Tripartite_DENN"/>
</dbReference>
<keyword evidence="2" id="KW-0732">Signal</keyword>
<comment type="similarity">
    <text evidence="1">Belongs to the DENND6 family.</text>
</comment>
<evidence type="ECO:0000256" key="2">
    <source>
        <dbReference type="SAM" id="SignalP"/>
    </source>
</evidence>
<feature type="chain" id="PRO_5003867869" description="UDENN domain-containing protein" evidence="2">
    <location>
        <begin position="18"/>
        <end position="642"/>
    </location>
</feature>
<evidence type="ECO:0000259" key="3">
    <source>
        <dbReference type="PROSITE" id="PS50211"/>
    </source>
</evidence>
<dbReference type="Proteomes" id="UP000019132">
    <property type="component" value="Unassembled WGS sequence"/>
</dbReference>
<dbReference type="GO" id="GO:0055037">
    <property type="term" value="C:recycling endosome"/>
    <property type="evidence" value="ECO:0007669"/>
    <property type="project" value="TreeGrafter"/>
</dbReference>
<evidence type="ECO:0000256" key="1">
    <source>
        <dbReference type="ARBA" id="ARBA00007159"/>
    </source>
</evidence>
<dbReference type="GO" id="GO:0005085">
    <property type="term" value="F:guanyl-nucleotide exchange factor activity"/>
    <property type="evidence" value="ECO:0007669"/>
    <property type="project" value="InterPro"/>
</dbReference>
<dbReference type="STRING" id="431595.K3WEM7"/>
<name>K3WEM7_GLOUD</name>
<evidence type="ECO:0000313" key="5">
    <source>
        <dbReference type="Proteomes" id="UP000019132"/>
    </source>
</evidence>
<dbReference type="PANTHER" id="PTHR13677:SF0">
    <property type="entry name" value="LD41638P"/>
    <property type="match status" value="1"/>
</dbReference>
<dbReference type="PANTHER" id="PTHR13677">
    <property type="entry name" value="LD41638P"/>
    <property type="match status" value="1"/>
</dbReference>
<reference evidence="5" key="1">
    <citation type="journal article" date="2010" name="Genome Biol.">
        <title>Genome sequence of the necrotrophic plant pathogen Pythium ultimum reveals original pathogenicity mechanisms and effector repertoire.</title>
        <authorList>
            <person name="Levesque C.A."/>
            <person name="Brouwer H."/>
            <person name="Cano L."/>
            <person name="Hamilton J.P."/>
            <person name="Holt C."/>
            <person name="Huitema E."/>
            <person name="Raffaele S."/>
            <person name="Robideau G.P."/>
            <person name="Thines M."/>
            <person name="Win J."/>
            <person name="Zerillo M.M."/>
            <person name="Beakes G.W."/>
            <person name="Boore J.L."/>
            <person name="Busam D."/>
            <person name="Dumas B."/>
            <person name="Ferriera S."/>
            <person name="Fuerstenberg S.I."/>
            <person name="Gachon C.M."/>
            <person name="Gaulin E."/>
            <person name="Govers F."/>
            <person name="Grenville-Briggs L."/>
            <person name="Horner N."/>
            <person name="Hostetler J."/>
            <person name="Jiang R.H."/>
            <person name="Johnson J."/>
            <person name="Krajaejun T."/>
            <person name="Lin H."/>
            <person name="Meijer H.J."/>
            <person name="Moore B."/>
            <person name="Morris P."/>
            <person name="Phuntmart V."/>
            <person name="Puiu D."/>
            <person name="Shetty J."/>
            <person name="Stajich J.E."/>
            <person name="Tripathy S."/>
            <person name="Wawra S."/>
            <person name="van West P."/>
            <person name="Whitty B.R."/>
            <person name="Coutinho P.M."/>
            <person name="Henrissat B."/>
            <person name="Martin F."/>
            <person name="Thomas P.D."/>
            <person name="Tyler B.M."/>
            <person name="De Vries R.P."/>
            <person name="Kamoun S."/>
            <person name="Yandell M."/>
            <person name="Tisserat N."/>
            <person name="Buell C.R."/>
        </authorList>
    </citation>
    <scope>NUCLEOTIDE SEQUENCE</scope>
    <source>
        <strain evidence="5">DAOM:BR144</strain>
    </source>
</reference>
<feature type="signal peptide" evidence="2">
    <location>
        <begin position="1"/>
        <end position="17"/>
    </location>
</feature>
<dbReference type="EnsemblProtists" id="PYU1_T003418">
    <property type="protein sequence ID" value="PYU1_T003418"/>
    <property type="gene ID" value="PYU1_G003408"/>
</dbReference>
<dbReference type="InParanoid" id="K3WEM7"/>
<sequence>MAMPTSNRARMAGPVSAYSLLALATVVFDIDSGQRLDALYPPTCGLSESAQKSIAHLALPHSNNQDEGDTQFTVRFRQSSDKDAAFLYGFVLFRQQRDASRMRGYLQKALVLVSEKPYVDLYDRVLRVAGPLFFTAGAQVLQALYDGIYRWPTPTFGSPVVLPLAGTHITCIIPQLVDYANVDASFDLESPPSSPSDHFIIENDAFSPAGEIPGSSDEDASQDELENGIDDANEEAASLVKEGGFAMGNTTKLPSPSFGDILLSKRSQQATAFESIGLYSSFVGLENSLWFLWQLAITGESLVILSPHARTCSQATLAFASLISPLKFQGDYRPYYALYETDFDEITRRQNSSVSRPNEMTVVGTTNPFFMKALSRWPNALIFPFLSPSNTKDARSVNDGDSSECISVRLKKKVDLDTFEPSERARVLRRCSSYMTPDATVLRQLVSPREVYITQTASLEDDPYVTINNAILRKHFRKLTKRFLEPFEQYFGIWKSTGVRPHLYMSVAEFMKPFDLQSFLSSINPQKLPRQIRSMKWRSLYTAFIRSPHFEPWFTYRRARCVSHFANTMRSLRESVSPEMLLQSACGVEISREQCKQLKKEIKFALAIETKHEPVDSEQVRVIQAHLRAVKTRLKKGKNARK</sequence>
<evidence type="ECO:0000313" key="4">
    <source>
        <dbReference type="EnsemblProtists" id="PYU1_T003418"/>
    </source>
</evidence>
<accession>K3WEM7</accession>
<dbReference type="EMBL" id="GL376603">
    <property type="status" value="NOT_ANNOTATED_CDS"/>
    <property type="molecule type" value="Genomic_DNA"/>
</dbReference>
<dbReference type="VEuPathDB" id="FungiDB:PYU1_G003408"/>
<keyword evidence="5" id="KW-1185">Reference proteome</keyword>
<proteinExistence type="inferred from homology"/>
<feature type="domain" description="UDENN" evidence="3">
    <location>
        <begin position="21"/>
        <end position="555"/>
    </location>
</feature>
<dbReference type="HOGENOM" id="CLU_017013_0_1_1"/>
<dbReference type="InterPro" id="IPR024224">
    <property type="entry name" value="DENND6"/>
</dbReference>
<dbReference type="OMA" id="EANLEHW"/>
<reference evidence="5" key="2">
    <citation type="submission" date="2010-04" db="EMBL/GenBank/DDBJ databases">
        <authorList>
            <person name="Buell R."/>
            <person name="Hamilton J."/>
            <person name="Hostetler J."/>
        </authorList>
    </citation>
    <scope>NUCLEOTIDE SEQUENCE [LARGE SCALE GENOMIC DNA]</scope>
    <source>
        <strain evidence="5">DAOM:BR144</strain>
    </source>
</reference>
<dbReference type="eggNOG" id="KOG2432">
    <property type="taxonomic scope" value="Eukaryota"/>
</dbReference>
<dbReference type="PROSITE" id="PS50211">
    <property type="entry name" value="DENN"/>
    <property type="match status" value="1"/>
</dbReference>